<reference evidence="1 2" key="2">
    <citation type="submission" date="2018-11" db="EMBL/GenBank/DDBJ databases">
        <authorList>
            <consortium name="Pathogen Informatics"/>
        </authorList>
    </citation>
    <scope>NUCLEOTIDE SEQUENCE [LARGE SCALE GENOMIC DNA]</scope>
</reference>
<organism evidence="3">
    <name type="scientific">Anisakis simplex</name>
    <name type="common">Herring worm</name>
    <dbReference type="NCBI Taxonomy" id="6269"/>
    <lineage>
        <taxon>Eukaryota</taxon>
        <taxon>Metazoa</taxon>
        <taxon>Ecdysozoa</taxon>
        <taxon>Nematoda</taxon>
        <taxon>Chromadorea</taxon>
        <taxon>Rhabditida</taxon>
        <taxon>Spirurina</taxon>
        <taxon>Ascaridomorpha</taxon>
        <taxon>Ascaridoidea</taxon>
        <taxon>Anisakidae</taxon>
        <taxon>Anisakis</taxon>
        <taxon>Anisakis simplex complex</taxon>
    </lineage>
</organism>
<keyword evidence="2" id="KW-1185">Reference proteome</keyword>
<accession>A0A0M3JG84</accession>
<dbReference type="Proteomes" id="UP000267096">
    <property type="component" value="Unassembled WGS sequence"/>
</dbReference>
<dbReference type="WBParaSite" id="ASIM_0000663901-mRNA-1">
    <property type="protein sequence ID" value="ASIM_0000663901-mRNA-1"/>
    <property type="gene ID" value="ASIM_0000663901"/>
</dbReference>
<protein>
    <submittedName>
        <fullName evidence="3">Pentatricopeptide repeat-containing protein</fullName>
    </submittedName>
</protein>
<dbReference type="EMBL" id="UYRR01013892">
    <property type="protein sequence ID" value="VDK26991.1"/>
    <property type="molecule type" value="Genomic_DNA"/>
</dbReference>
<dbReference type="AlphaFoldDB" id="A0A0M3JG84"/>
<evidence type="ECO:0000313" key="2">
    <source>
        <dbReference type="Proteomes" id="UP000267096"/>
    </source>
</evidence>
<reference evidence="3" key="1">
    <citation type="submission" date="2017-02" db="UniProtKB">
        <authorList>
            <consortium name="WormBaseParasite"/>
        </authorList>
    </citation>
    <scope>IDENTIFICATION</scope>
</reference>
<evidence type="ECO:0000313" key="1">
    <source>
        <dbReference type="EMBL" id="VDK26991.1"/>
    </source>
</evidence>
<name>A0A0M3JG84_ANISI</name>
<gene>
    <name evidence="1" type="ORF">ASIM_LOCUS6413</name>
</gene>
<proteinExistence type="predicted"/>
<evidence type="ECO:0000313" key="3">
    <source>
        <dbReference type="WBParaSite" id="ASIM_0000663901-mRNA-1"/>
    </source>
</evidence>
<sequence length="59" mass="6503">MDCVKILAELSDGKLLQERSTLKEWTAEIALGSPDLTFAYNQIAAYLESKPPCKFAVSP</sequence>